<evidence type="ECO:0000259" key="18">
    <source>
        <dbReference type="Pfam" id="PF07687"/>
    </source>
</evidence>
<dbReference type="PIRSF" id="PIRSF016599">
    <property type="entry name" value="Xaa-His_dipept"/>
    <property type="match status" value="1"/>
</dbReference>
<dbReference type="GO" id="GO:0005829">
    <property type="term" value="C:cytosol"/>
    <property type="evidence" value="ECO:0007669"/>
    <property type="project" value="TreeGrafter"/>
</dbReference>
<evidence type="ECO:0000256" key="8">
    <source>
        <dbReference type="ARBA" id="ARBA00023285"/>
    </source>
</evidence>
<dbReference type="AlphaFoldDB" id="A0A3E2BMR4"/>
<dbReference type="EC" id="3.4.13.18" evidence="10"/>
<dbReference type="Pfam" id="PF01546">
    <property type="entry name" value="Peptidase_M20"/>
    <property type="match status" value="1"/>
</dbReference>
<evidence type="ECO:0000256" key="7">
    <source>
        <dbReference type="ARBA" id="ARBA00023049"/>
    </source>
</evidence>
<dbReference type="PANTHER" id="PTHR43501">
    <property type="entry name" value="CYTOSOL NON-SPECIFIC DIPEPTIDASE"/>
    <property type="match status" value="1"/>
</dbReference>
<dbReference type="FunFam" id="3.40.630.10:FF:000018">
    <property type="entry name" value="Aminoacyl-histidine dipeptidase PepD"/>
    <property type="match status" value="1"/>
</dbReference>
<evidence type="ECO:0000256" key="14">
    <source>
        <dbReference type="ARBA" id="ARBA00075285"/>
    </source>
</evidence>
<protein>
    <recommendedName>
        <fullName evidence="13">Cytosol non-specific dipeptidase</fullName>
        <ecNumber evidence="10">3.4.13.18</ecNumber>
    </recommendedName>
    <alternativeName>
        <fullName evidence="16">Aminoacyl-histidine dipeptidase</fullName>
    </alternativeName>
    <alternativeName>
        <fullName evidence="15">Beta-alanyl-histidine dipeptidase</fullName>
    </alternativeName>
    <alternativeName>
        <fullName evidence="14">Carnosinase</fullName>
    </alternativeName>
    <alternativeName>
        <fullName evidence="11">Peptidase D</fullName>
    </alternativeName>
    <alternativeName>
        <fullName evidence="17">Xaa-His dipeptidase</fullName>
    </alternativeName>
</protein>
<dbReference type="Proteomes" id="UP000257323">
    <property type="component" value="Unassembled WGS sequence"/>
</dbReference>
<evidence type="ECO:0000313" key="20">
    <source>
        <dbReference type="Proteomes" id="UP000257323"/>
    </source>
</evidence>
<keyword evidence="5" id="KW-0378">Hydrolase</keyword>
<evidence type="ECO:0000256" key="6">
    <source>
        <dbReference type="ARBA" id="ARBA00022833"/>
    </source>
</evidence>
<keyword evidence="4" id="KW-0479">Metal-binding</keyword>
<dbReference type="InterPro" id="IPR011650">
    <property type="entry name" value="Peptidase_M20_dimer"/>
</dbReference>
<evidence type="ECO:0000256" key="3">
    <source>
        <dbReference type="ARBA" id="ARBA00022670"/>
    </source>
</evidence>
<feature type="domain" description="Peptidase M20 dimerisation" evidence="18">
    <location>
        <begin position="209"/>
        <end position="291"/>
    </location>
</feature>
<evidence type="ECO:0000256" key="2">
    <source>
        <dbReference type="ARBA" id="ARBA00001947"/>
    </source>
</evidence>
<gene>
    <name evidence="19" type="ORF">OP8BY_2061</name>
</gene>
<dbReference type="EMBL" id="QUAH01000005">
    <property type="protein sequence ID" value="RFT16055.1"/>
    <property type="molecule type" value="Genomic_DNA"/>
</dbReference>
<dbReference type="GO" id="GO:0046872">
    <property type="term" value="F:metal ion binding"/>
    <property type="evidence" value="ECO:0007669"/>
    <property type="project" value="UniProtKB-KW"/>
</dbReference>
<evidence type="ECO:0000256" key="12">
    <source>
        <dbReference type="ARBA" id="ARBA00061423"/>
    </source>
</evidence>
<dbReference type="PANTHER" id="PTHR43501:SF1">
    <property type="entry name" value="CYTOSOL NON-SPECIFIC DIPEPTIDASE"/>
    <property type="match status" value="1"/>
</dbReference>
<keyword evidence="3" id="KW-0645">Protease</keyword>
<keyword evidence="7" id="KW-0482">Metalloprotease</keyword>
<evidence type="ECO:0000256" key="11">
    <source>
        <dbReference type="ARBA" id="ARBA00044252"/>
    </source>
</evidence>
<evidence type="ECO:0000256" key="13">
    <source>
        <dbReference type="ARBA" id="ARBA00071271"/>
    </source>
</evidence>
<keyword evidence="6" id="KW-0862">Zinc</keyword>
<dbReference type="PRINTS" id="PR00934">
    <property type="entry name" value="XHISDIPTASE"/>
</dbReference>
<evidence type="ECO:0000256" key="17">
    <source>
        <dbReference type="ARBA" id="ARBA00078074"/>
    </source>
</evidence>
<evidence type="ECO:0000256" key="9">
    <source>
        <dbReference type="ARBA" id="ARBA00036421"/>
    </source>
</evidence>
<accession>A0A3E2BMR4</accession>
<dbReference type="FunFam" id="3.40.630.10:FF:000015">
    <property type="entry name" value="Aminoacyl-histidine dipeptidase PepD"/>
    <property type="match status" value="1"/>
</dbReference>
<proteinExistence type="inferred from homology"/>
<organism evidence="19 20">
    <name type="scientific">Candidatus Saccharicenans subterraneus</name>
    <dbReference type="NCBI Taxonomy" id="2508984"/>
    <lineage>
        <taxon>Bacteria</taxon>
        <taxon>Candidatus Aminicenantota</taxon>
        <taxon>Candidatus Aminicenantia</taxon>
        <taxon>Candidatus Aminicenantales</taxon>
        <taxon>Candidatus Saccharicenantaceae</taxon>
        <taxon>Candidatus Saccharicenans</taxon>
    </lineage>
</organism>
<evidence type="ECO:0000256" key="1">
    <source>
        <dbReference type="ARBA" id="ARBA00001941"/>
    </source>
</evidence>
<dbReference type="Gene3D" id="3.40.630.10">
    <property type="entry name" value="Zn peptidases"/>
    <property type="match status" value="2"/>
</dbReference>
<dbReference type="SUPFAM" id="SSF53187">
    <property type="entry name" value="Zn-dependent exopeptidases"/>
    <property type="match status" value="1"/>
</dbReference>
<evidence type="ECO:0000256" key="16">
    <source>
        <dbReference type="ARBA" id="ARBA00077688"/>
    </source>
</evidence>
<evidence type="ECO:0000313" key="19">
    <source>
        <dbReference type="EMBL" id="RFT16055.1"/>
    </source>
</evidence>
<keyword evidence="8" id="KW-0170">Cobalt</keyword>
<name>A0A3E2BMR4_9BACT</name>
<dbReference type="InterPro" id="IPR001160">
    <property type="entry name" value="Peptidase_M20C"/>
</dbReference>
<dbReference type="GO" id="GO:0070573">
    <property type="term" value="F:metallodipeptidase activity"/>
    <property type="evidence" value="ECO:0007669"/>
    <property type="project" value="TreeGrafter"/>
</dbReference>
<reference evidence="19 20" key="1">
    <citation type="submission" date="2018-08" db="EMBL/GenBank/DDBJ databases">
        <title>Genome analysis of the thermophilic bacterium of the candidate phylum Aminicenantes from deep subsurface aquifer revealed its physiology and ecological role.</title>
        <authorList>
            <person name="Kadnikov V.V."/>
            <person name="Mardanov A.V."/>
            <person name="Beletsky A.V."/>
            <person name="Karnachuk O.V."/>
            <person name="Ravin N.V."/>
        </authorList>
    </citation>
    <scope>NUCLEOTIDE SEQUENCE [LARGE SCALE GENOMIC DNA]</scope>
    <source>
        <strain evidence="19">BY38</strain>
    </source>
</reference>
<dbReference type="NCBIfam" id="TIGR01893">
    <property type="entry name" value="aa-his-dipept"/>
    <property type="match status" value="1"/>
</dbReference>
<comment type="cofactor">
    <cofactor evidence="2">
        <name>Zn(2+)</name>
        <dbReference type="ChEBI" id="CHEBI:29105"/>
    </cofactor>
</comment>
<dbReference type="CDD" id="cd03890">
    <property type="entry name" value="M20_pepD"/>
    <property type="match status" value="1"/>
</dbReference>
<dbReference type="Pfam" id="PF07687">
    <property type="entry name" value="M20_dimer"/>
    <property type="match status" value="1"/>
</dbReference>
<dbReference type="InterPro" id="IPR002933">
    <property type="entry name" value="Peptidase_M20"/>
</dbReference>
<comment type="caution">
    <text evidence="19">The sequence shown here is derived from an EMBL/GenBank/DDBJ whole genome shotgun (WGS) entry which is preliminary data.</text>
</comment>
<evidence type="ECO:0000256" key="5">
    <source>
        <dbReference type="ARBA" id="ARBA00022801"/>
    </source>
</evidence>
<comment type="cofactor">
    <cofactor evidence="1">
        <name>Co(2+)</name>
        <dbReference type="ChEBI" id="CHEBI:48828"/>
    </cofactor>
</comment>
<evidence type="ECO:0000256" key="15">
    <source>
        <dbReference type="ARBA" id="ARBA00076004"/>
    </source>
</evidence>
<sequence length="483" mass="52761">MSHDLTSLKPEKIWKHFSQILTIPHGSGNEKALAAHIINLARSWGLEARQDKVGNVVVRKPAAAGKENSPGVVLQAHLDMVCEKNSEVSHDFLKDPIQAYVDGDWVKARGTTLGADNGIGLAACLAILEDKTLVHGPLECLFTVDEETGLTGAFKLGKDMLTGKLLLNLDSEDEGTFTIGCAGGADSEINLTLERKKKKPGQVLLVKISGLRGGHSGLDINLGRGNAIKLLARVLATASEKFKLELISINGGSKRNAIPREAWALVGYEKNSRRAVASFLQKEFEAIKSEYRVTEPELAYDIRNSVDSNFPLSGESQKRLLNLILALPHGVMAMHPQIAGLVETSSNLAIVNTEPRAARIICNTRSSVFTALEAVRLVIRSCCQLAGAKVNQPQGYPSWTPNLESRLLQKMVEIYRNLFQKEPEVKAVHAGLECGIIGEKYAGMDMISFGPTIRYPHSPDERVSISSVEKFWQFLLEALQKLA</sequence>
<evidence type="ECO:0000256" key="10">
    <source>
        <dbReference type="ARBA" id="ARBA00038976"/>
    </source>
</evidence>
<comment type="similarity">
    <text evidence="12">Belongs to the peptidase M20C family.</text>
</comment>
<dbReference type="GO" id="GO:0006508">
    <property type="term" value="P:proteolysis"/>
    <property type="evidence" value="ECO:0007669"/>
    <property type="project" value="UniProtKB-KW"/>
</dbReference>
<evidence type="ECO:0000256" key="4">
    <source>
        <dbReference type="ARBA" id="ARBA00022723"/>
    </source>
</evidence>
<comment type="catalytic activity">
    <reaction evidence="9">
        <text>Hydrolysis of dipeptides, preferentially hydrophobic dipeptides including prolyl amino acids.</text>
        <dbReference type="EC" id="3.4.13.18"/>
    </reaction>
</comment>